<name>A0A9D9HCM5_9BACT</name>
<reference evidence="3" key="2">
    <citation type="journal article" date="2021" name="PeerJ">
        <title>Extensive microbial diversity within the chicken gut microbiome revealed by metagenomics and culture.</title>
        <authorList>
            <person name="Gilroy R."/>
            <person name="Ravi A."/>
            <person name="Getino M."/>
            <person name="Pursley I."/>
            <person name="Horton D.L."/>
            <person name="Alikhan N.F."/>
            <person name="Baker D."/>
            <person name="Gharbi K."/>
            <person name="Hall N."/>
            <person name="Watson M."/>
            <person name="Adriaenssens E.M."/>
            <person name="Foster-Nyarko E."/>
            <person name="Jarju S."/>
            <person name="Secka A."/>
            <person name="Antonio M."/>
            <person name="Oren A."/>
            <person name="Chaudhuri R.R."/>
            <person name="La Ragione R."/>
            <person name="Hildebrand F."/>
            <person name="Pallen M.J."/>
        </authorList>
    </citation>
    <scope>NUCLEOTIDE SEQUENCE</scope>
    <source>
        <strain evidence="3">D5-748</strain>
    </source>
</reference>
<protein>
    <submittedName>
        <fullName evidence="3">PorT family protein</fullName>
    </submittedName>
</protein>
<dbReference type="EMBL" id="JADIMO010000058">
    <property type="protein sequence ID" value="MBO8445008.1"/>
    <property type="molecule type" value="Genomic_DNA"/>
</dbReference>
<feature type="chain" id="PRO_5038367127" evidence="1">
    <location>
        <begin position="24"/>
        <end position="200"/>
    </location>
</feature>
<feature type="signal peptide" evidence="1">
    <location>
        <begin position="1"/>
        <end position="23"/>
    </location>
</feature>
<evidence type="ECO:0000256" key="1">
    <source>
        <dbReference type="SAM" id="SignalP"/>
    </source>
</evidence>
<organism evidence="3 4">
    <name type="scientific">Candidatus Cryptobacteroides merdavium</name>
    <dbReference type="NCBI Taxonomy" id="2840769"/>
    <lineage>
        <taxon>Bacteria</taxon>
        <taxon>Pseudomonadati</taxon>
        <taxon>Bacteroidota</taxon>
        <taxon>Bacteroidia</taxon>
        <taxon>Bacteroidales</taxon>
        <taxon>Candidatus Cryptobacteroides</taxon>
    </lineage>
</organism>
<proteinExistence type="predicted"/>
<dbReference type="Proteomes" id="UP000823619">
    <property type="component" value="Unassembled WGS sequence"/>
</dbReference>
<sequence>MNRLIRIAAISFAFCLFPFMAGAQNFGLKAGVNFSSINNGDVKDNIGYQAGLTYQIDFPLWFSIQPELMFHVKGGRVGTGGESDAFGLGYLEIPVNIQWGPRFKDGDIRVFLQGTPFIGYAISKDMRDADGNQYDWKNINRFEYGAGAGLGIQLWHFQITGQYNWSFGNLTRLGTAEAEFKELFSKSNFGGYTLSLAILF</sequence>
<keyword evidence="1" id="KW-0732">Signal</keyword>
<evidence type="ECO:0000259" key="2">
    <source>
        <dbReference type="Pfam" id="PF13568"/>
    </source>
</evidence>
<dbReference type="AlphaFoldDB" id="A0A9D9HCM5"/>
<dbReference type="Pfam" id="PF13568">
    <property type="entry name" value="OMP_b-brl_2"/>
    <property type="match status" value="1"/>
</dbReference>
<feature type="domain" description="Outer membrane protein beta-barrel" evidence="2">
    <location>
        <begin position="25"/>
        <end position="171"/>
    </location>
</feature>
<reference evidence="3" key="1">
    <citation type="submission" date="2020-10" db="EMBL/GenBank/DDBJ databases">
        <authorList>
            <person name="Gilroy R."/>
        </authorList>
    </citation>
    <scope>NUCLEOTIDE SEQUENCE</scope>
    <source>
        <strain evidence="3">D5-748</strain>
    </source>
</reference>
<evidence type="ECO:0000313" key="4">
    <source>
        <dbReference type="Proteomes" id="UP000823619"/>
    </source>
</evidence>
<evidence type="ECO:0000313" key="3">
    <source>
        <dbReference type="EMBL" id="MBO8445008.1"/>
    </source>
</evidence>
<gene>
    <name evidence="3" type="ORF">IAC23_04850</name>
</gene>
<comment type="caution">
    <text evidence="3">The sequence shown here is derived from an EMBL/GenBank/DDBJ whole genome shotgun (WGS) entry which is preliminary data.</text>
</comment>
<accession>A0A9D9HCM5</accession>
<dbReference type="InterPro" id="IPR025665">
    <property type="entry name" value="Beta-barrel_OMP_2"/>
</dbReference>